<accession>A0A1Y4JGS0</accession>
<sequence>MKTFEDLVFNPHSVSKEACNLPASIRKEWMEAKHAVMRFDNGYGISVVKGNMFYSNGIDTYEVGILKEGVLCYDTPITDDVIGYVNADEVSNIMKQIQELE</sequence>
<protein>
    <submittedName>
        <fullName evidence="1">Uncharacterized protein</fullName>
    </submittedName>
</protein>
<name>A0A1Y4JGS0_9BACE</name>
<dbReference type="AlphaFoldDB" id="A0A1Y4JGS0"/>
<proteinExistence type="predicted"/>
<evidence type="ECO:0000313" key="2">
    <source>
        <dbReference type="Proteomes" id="UP000196587"/>
    </source>
</evidence>
<dbReference type="Proteomes" id="UP000196587">
    <property type="component" value="Unassembled WGS sequence"/>
</dbReference>
<dbReference type="EMBL" id="NFKE01000019">
    <property type="protein sequence ID" value="OUP31698.1"/>
    <property type="molecule type" value="Genomic_DNA"/>
</dbReference>
<evidence type="ECO:0000313" key="1">
    <source>
        <dbReference type="EMBL" id="OUP31698.1"/>
    </source>
</evidence>
<reference evidence="2" key="1">
    <citation type="submission" date="2017-04" db="EMBL/GenBank/DDBJ databases">
        <title>Function of individual gut microbiota members based on whole genome sequencing of pure cultures obtained from chicken caecum.</title>
        <authorList>
            <person name="Medvecky M."/>
            <person name="Cejkova D."/>
            <person name="Polansky O."/>
            <person name="Karasova D."/>
            <person name="Kubasova T."/>
            <person name="Cizek A."/>
            <person name="Rychlik I."/>
        </authorList>
    </citation>
    <scope>NUCLEOTIDE SEQUENCE [LARGE SCALE GENOMIC DNA]</scope>
    <source>
        <strain evidence="2">An189</strain>
    </source>
</reference>
<comment type="caution">
    <text evidence="1">The sequence shown here is derived from an EMBL/GenBank/DDBJ whole genome shotgun (WGS) entry which is preliminary data.</text>
</comment>
<gene>
    <name evidence="1" type="ORF">B5F24_16405</name>
</gene>
<organism evidence="1 2">
    <name type="scientific">Bacteroides clarus</name>
    <dbReference type="NCBI Taxonomy" id="626929"/>
    <lineage>
        <taxon>Bacteria</taxon>
        <taxon>Pseudomonadati</taxon>
        <taxon>Bacteroidota</taxon>
        <taxon>Bacteroidia</taxon>
        <taxon>Bacteroidales</taxon>
        <taxon>Bacteroidaceae</taxon>
        <taxon>Bacteroides</taxon>
    </lineage>
</organism>